<reference evidence="2 3" key="1">
    <citation type="submission" date="2021-06" db="EMBL/GenBank/DDBJ databases">
        <title>Nitratireductor porphyridii sp. nov., isolated from a small marine red alga, Porphyridium purpureum in South Korea.</title>
        <authorList>
            <person name="Kim K.H."/>
            <person name="Kristyanto S."/>
            <person name="Jeon C.O."/>
        </authorList>
    </citation>
    <scope>NUCLEOTIDE SEQUENCE [LARGE SCALE GENOMIC DNA]</scope>
    <source>
        <strain evidence="2 3">R6</strain>
    </source>
</reference>
<organism evidence="2 3">
    <name type="scientific">Nitratireductor rhodophyticola</name>
    <dbReference type="NCBI Taxonomy" id="2854036"/>
    <lineage>
        <taxon>Bacteria</taxon>
        <taxon>Pseudomonadati</taxon>
        <taxon>Pseudomonadota</taxon>
        <taxon>Alphaproteobacteria</taxon>
        <taxon>Hyphomicrobiales</taxon>
        <taxon>Phyllobacteriaceae</taxon>
        <taxon>Nitratireductor</taxon>
    </lineage>
</organism>
<keyword evidence="3" id="KW-1185">Reference proteome</keyword>
<comment type="caution">
    <text evidence="2">The sequence shown here is derived from an EMBL/GenBank/DDBJ whole genome shotgun (WGS) entry which is preliminary data.</text>
</comment>
<feature type="domain" description="Uracil-DNA glycosylase-like" evidence="1">
    <location>
        <begin position="106"/>
        <end position="193"/>
    </location>
</feature>
<sequence length="223" mass="25028">MRAKAFTEALSSVQLENVFNPYADFCELHDRPDSAARRRQNLELSLSRALELNVRTMWIARDLGYRGGRRTGLALTDEMHLGSYSALFRGLPVEKATKGPAMGERTASTVWRLLARINEPVFLWNVFPLHPHEPNEPMSNRCHTARERNTCGEFFHAMINLLQPEKIIAIGGDAHRAVTNLGVNSIQARHPSYGGQNVFIRQIEAAYGLASEEAPSLFSQRVS</sequence>
<dbReference type="EMBL" id="JAHSQO010000004">
    <property type="protein sequence ID" value="MBY8917960.1"/>
    <property type="molecule type" value="Genomic_DNA"/>
</dbReference>
<dbReference type="InterPro" id="IPR036895">
    <property type="entry name" value="Uracil-DNA_glycosylase-like_sf"/>
</dbReference>
<dbReference type="InterPro" id="IPR005122">
    <property type="entry name" value="Uracil-DNA_glycosylase-like"/>
</dbReference>
<gene>
    <name evidence="2" type="ORF">KVG22_15245</name>
</gene>
<accession>A0ABS7REM1</accession>
<dbReference type="CDD" id="cd10035">
    <property type="entry name" value="UDG_like"/>
    <property type="match status" value="1"/>
</dbReference>
<dbReference type="Proteomes" id="UP000777661">
    <property type="component" value="Unassembled WGS sequence"/>
</dbReference>
<proteinExistence type="predicted"/>
<evidence type="ECO:0000313" key="3">
    <source>
        <dbReference type="Proteomes" id="UP000777661"/>
    </source>
</evidence>
<evidence type="ECO:0000313" key="2">
    <source>
        <dbReference type="EMBL" id="MBY8917960.1"/>
    </source>
</evidence>
<dbReference type="SUPFAM" id="SSF52141">
    <property type="entry name" value="Uracil-DNA glycosylase-like"/>
    <property type="match status" value="1"/>
</dbReference>
<dbReference type="Gene3D" id="3.40.470.10">
    <property type="entry name" value="Uracil-DNA glycosylase-like domain"/>
    <property type="match status" value="1"/>
</dbReference>
<name>A0ABS7REM1_9HYPH</name>
<dbReference type="Pfam" id="PF03167">
    <property type="entry name" value="UDG"/>
    <property type="match status" value="1"/>
</dbReference>
<evidence type="ECO:0000259" key="1">
    <source>
        <dbReference type="Pfam" id="PF03167"/>
    </source>
</evidence>
<protein>
    <submittedName>
        <fullName evidence="2">Uracil-DNA glycosylase</fullName>
    </submittedName>
</protein>